<reference evidence="1" key="1">
    <citation type="journal article" date="2015" name="Nature">
        <title>Complex archaea that bridge the gap between prokaryotes and eukaryotes.</title>
        <authorList>
            <person name="Spang A."/>
            <person name="Saw J.H."/>
            <person name="Jorgensen S.L."/>
            <person name="Zaremba-Niedzwiedzka K."/>
            <person name="Martijn J."/>
            <person name="Lind A.E."/>
            <person name="van Eijk R."/>
            <person name="Schleper C."/>
            <person name="Guy L."/>
            <person name="Ettema T.J."/>
        </authorList>
    </citation>
    <scope>NUCLEOTIDE SEQUENCE</scope>
</reference>
<organism evidence="1">
    <name type="scientific">marine sediment metagenome</name>
    <dbReference type="NCBI Taxonomy" id="412755"/>
    <lineage>
        <taxon>unclassified sequences</taxon>
        <taxon>metagenomes</taxon>
        <taxon>ecological metagenomes</taxon>
    </lineage>
</organism>
<dbReference type="AlphaFoldDB" id="A0A0F9RF45"/>
<dbReference type="EMBL" id="LAZR01000898">
    <property type="protein sequence ID" value="KKN55145.1"/>
    <property type="molecule type" value="Genomic_DNA"/>
</dbReference>
<proteinExistence type="predicted"/>
<evidence type="ECO:0000313" key="1">
    <source>
        <dbReference type="EMBL" id="KKN55145.1"/>
    </source>
</evidence>
<protein>
    <submittedName>
        <fullName evidence="1">Uncharacterized protein</fullName>
    </submittedName>
</protein>
<accession>A0A0F9RF45</accession>
<name>A0A0F9RF45_9ZZZZ</name>
<comment type="caution">
    <text evidence="1">The sequence shown here is derived from an EMBL/GenBank/DDBJ whole genome shotgun (WGS) entry which is preliminary data.</text>
</comment>
<sequence>MAIAVIDAQHSVKKSGKFTFVTLAGVPWGVFSISFSKKATVIKAEQLQRNSSTLRFRVVRVVPKRFLGQRRSGREWAIVVRRK</sequence>
<gene>
    <name evidence="1" type="ORF">LCGC14_0585170</name>
</gene>